<keyword evidence="1" id="KW-1133">Transmembrane helix</keyword>
<dbReference type="EMBL" id="EF676889">
    <property type="protein sequence ID" value="ABR16761.1"/>
    <property type="molecule type" value="mRNA"/>
</dbReference>
<feature type="transmembrane region" description="Helical" evidence="1">
    <location>
        <begin position="27"/>
        <end position="46"/>
    </location>
</feature>
<name>B8LM81_PICSI</name>
<keyword evidence="1" id="KW-0472">Membrane</keyword>
<dbReference type="PANTHER" id="PTHR33306">
    <property type="entry name" value="EXPRESSED PROTEIN-RELATED-RELATED"/>
    <property type="match status" value="1"/>
</dbReference>
<evidence type="ECO:0000256" key="1">
    <source>
        <dbReference type="SAM" id="Phobius"/>
    </source>
</evidence>
<dbReference type="AlphaFoldDB" id="B8LM81"/>
<evidence type="ECO:0000313" key="2">
    <source>
        <dbReference type="EMBL" id="ABR16761.1"/>
    </source>
</evidence>
<feature type="transmembrane region" description="Helical" evidence="1">
    <location>
        <begin position="99"/>
        <end position="117"/>
    </location>
</feature>
<dbReference type="PANTHER" id="PTHR33306:SF5">
    <property type="entry name" value="OXIDOREDUCTASE_TRANSITION METAL ION-BINDING PROTEIN"/>
    <property type="match status" value="1"/>
</dbReference>
<sequence length="139" mass="15996">MLPMRPSTHAGGMTRGYSHGVSAPPHHLFFLLIIAVLFMMFSWYMRYESTYESVMDQLKLFLMASPVIILLAVHWLSAAEKPSFPFAHAEPNTIHRAGSSPWGVGLLLVFLMFVISYQSELQDRTWFPVWRSGRSSRRY</sequence>
<protein>
    <submittedName>
        <fullName evidence="2">Uncharacterized protein</fullName>
    </submittedName>
</protein>
<feature type="transmembrane region" description="Helical" evidence="1">
    <location>
        <begin position="58"/>
        <end position="79"/>
    </location>
</feature>
<accession>B8LM81</accession>
<reference evidence="2" key="1">
    <citation type="submission" date="2007-06" db="EMBL/GenBank/DDBJ databases">
        <title>Full length cDNA sequences from Sitka Spruce (Picea sitchensis).</title>
        <authorList>
            <person name="Ralph S.G."/>
            <person name="Chun H.E."/>
            <person name="Liao N."/>
            <person name="Ali J."/>
            <person name="Reid K."/>
            <person name="Kolosova N."/>
            <person name="Cooper N."/>
            <person name="Cullis C."/>
            <person name="Jancsik S."/>
            <person name="Moore R."/>
            <person name="Mayo M."/>
            <person name="Wagner S."/>
            <person name="Holt R.A."/>
            <person name="Jones S.J.M."/>
            <person name="Marra M.A."/>
            <person name="Ritland C.E."/>
            <person name="Ritland K."/>
            <person name="Bohlmann J."/>
        </authorList>
    </citation>
    <scope>NUCLEOTIDE SEQUENCE</scope>
    <source>
        <tissue evidence="2">Green portion of the leader tissue</tissue>
    </source>
</reference>
<organism evidence="2">
    <name type="scientific">Picea sitchensis</name>
    <name type="common">Sitka spruce</name>
    <name type="synonym">Pinus sitchensis</name>
    <dbReference type="NCBI Taxonomy" id="3332"/>
    <lineage>
        <taxon>Eukaryota</taxon>
        <taxon>Viridiplantae</taxon>
        <taxon>Streptophyta</taxon>
        <taxon>Embryophyta</taxon>
        <taxon>Tracheophyta</taxon>
        <taxon>Spermatophyta</taxon>
        <taxon>Pinopsida</taxon>
        <taxon>Pinidae</taxon>
        <taxon>Conifers I</taxon>
        <taxon>Pinales</taxon>
        <taxon>Pinaceae</taxon>
        <taxon>Picea</taxon>
    </lineage>
</organism>
<keyword evidence="1" id="KW-0812">Transmembrane</keyword>
<proteinExistence type="evidence at transcript level"/>